<dbReference type="PANTHER" id="PTHR42929:SF1">
    <property type="entry name" value="INNER MEMBRANE ABC TRANSPORTER PERMEASE PROTEIN YDCU-RELATED"/>
    <property type="match status" value="1"/>
</dbReference>
<sequence length="347" mass="37273">MAKVTSAQDAGRPVRSFGVRAGWPEMLPTLFWLAALLVVPLVYILRMSFSADPFALTATGWSIANYVDSIPFYWNNLLNSVLIGLSATLLAFAIAMPVAYGISFYGRRWKTVLLFAFFAPFLTSYLIRIVAWQTLLGTNGPLFGPLQQFTGLEVRILGTPFAVVAGLTYQLVPFVLLPLYTAFNRVDRTLCAAADDLYSQRCGRTGAILGAAGGFSIGLLLAFVFFGWGGFVALGPVLFVLAGTVLGGTIGVTMTERFALIVFPLSRNGFVAAAVLSFIPALGDYVNAALLGDIRTQMLGNVIQAKFLVELDYAGAAALSATLLVAAMMLLTLLLRLIRGTELLDVV</sequence>
<reference evidence="10 11" key="1">
    <citation type="submission" date="2020-01" db="EMBL/GenBank/DDBJ databases">
        <title>Draft genome assembly of Ensifer adhaerens T173.</title>
        <authorList>
            <person name="Craig J.E."/>
            <person name="Stinchcombe J.R."/>
        </authorList>
    </citation>
    <scope>NUCLEOTIDE SEQUENCE [LARGE SCALE GENOMIC DNA]</scope>
    <source>
        <strain evidence="10 11">T173</strain>
    </source>
</reference>
<feature type="transmembrane region" description="Helical" evidence="8">
    <location>
        <begin position="156"/>
        <end position="180"/>
    </location>
</feature>
<evidence type="ECO:0000256" key="8">
    <source>
        <dbReference type="SAM" id="Phobius"/>
    </source>
</evidence>
<dbReference type="InterPro" id="IPR035906">
    <property type="entry name" value="MetI-like_sf"/>
</dbReference>
<dbReference type="SUPFAM" id="SSF161098">
    <property type="entry name" value="MetI-like"/>
    <property type="match status" value="2"/>
</dbReference>
<feature type="domain" description="ABC transmembrane type-1" evidence="9">
    <location>
        <begin position="77"/>
        <end position="335"/>
    </location>
</feature>
<dbReference type="RefSeq" id="WP_057207881.1">
    <property type="nucleotide sequence ID" value="NZ_CP083373.1"/>
</dbReference>
<accession>A0AAW4FV33</accession>
<evidence type="ECO:0000256" key="5">
    <source>
        <dbReference type="ARBA" id="ARBA00022692"/>
    </source>
</evidence>
<feature type="transmembrane region" description="Helical" evidence="8">
    <location>
        <begin position="265"/>
        <end position="283"/>
    </location>
</feature>
<dbReference type="EMBL" id="WXFA01000040">
    <property type="protein sequence ID" value="MBM3095213.1"/>
    <property type="molecule type" value="Genomic_DNA"/>
</dbReference>
<dbReference type="PANTHER" id="PTHR42929">
    <property type="entry name" value="INNER MEMBRANE ABC TRANSPORTER PERMEASE PROTEIN YDCU-RELATED-RELATED"/>
    <property type="match status" value="1"/>
</dbReference>
<gene>
    <name evidence="10" type="ORF">GFB56_31295</name>
</gene>
<evidence type="ECO:0000256" key="1">
    <source>
        <dbReference type="ARBA" id="ARBA00004651"/>
    </source>
</evidence>
<evidence type="ECO:0000256" key="3">
    <source>
        <dbReference type="ARBA" id="ARBA00022448"/>
    </source>
</evidence>
<evidence type="ECO:0000313" key="11">
    <source>
        <dbReference type="Proteomes" id="UP000744980"/>
    </source>
</evidence>
<keyword evidence="3" id="KW-0813">Transport</keyword>
<dbReference type="Proteomes" id="UP000744980">
    <property type="component" value="Unassembled WGS sequence"/>
</dbReference>
<keyword evidence="11" id="KW-1185">Reference proteome</keyword>
<name>A0AAW4FV33_9HYPH</name>
<keyword evidence="4" id="KW-1003">Cell membrane</keyword>
<dbReference type="AlphaFoldDB" id="A0AAW4FV33"/>
<comment type="caution">
    <text evidence="10">The sequence shown here is derived from an EMBL/GenBank/DDBJ whole genome shotgun (WGS) entry which is preliminary data.</text>
</comment>
<dbReference type="PROSITE" id="PS50928">
    <property type="entry name" value="ABC_TM1"/>
    <property type="match status" value="1"/>
</dbReference>
<comment type="subcellular location">
    <subcellularLocation>
        <location evidence="1">Cell membrane</location>
        <topology evidence="1">Multi-pass membrane protein</topology>
    </subcellularLocation>
</comment>
<proteinExistence type="inferred from homology"/>
<keyword evidence="6 8" id="KW-1133">Transmembrane helix</keyword>
<evidence type="ECO:0000313" key="10">
    <source>
        <dbReference type="EMBL" id="MBM3095213.1"/>
    </source>
</evidence>
<evidence type="ECO:0000259" key="9">
    <source>
        <dbReference type="PROSITE" id="PS50928"/>
    </source>
</evidence>
<feature type="transmembrane region" description="Helical" evidence="8">
    <location>
        <begin position="207"/>
        <end position="228"/>
    </location>
</feature>
<dbReference type="GO" id="GO:0055085">
    <property type="term" value="P:transmembrane transport"/>
    <property type="evidence" value="ECO:0007669"/>
    <property type="project" value="InterPro"/>
</dbReference>
<evidence type="ECO:0000256" key="4">
    <source>
        <dbReference type="ARBA" id="ARBA00022475"/>
    </source>
</evidence>
<evidence type="ECO:0000256" key="7">
    <source>
        <dbReference type="ARBA" id="ARBA00023136"/>
    </source>
</evidence>
<keyword evidence="7 8" id="KW-0472">Membrane</keyword>
<feature type="transmembrane region" description="Helical" evidence="8">
    <location>
        <begin position="112"/>
        <end position="136"/>
    </location>
</feature>
<dbReference type="InterPro" id="IPR000515">
    <property type="entry name" value="MetI-like"/>
</dbReference>
<organism evidence="10 11">
    <name type="scientific">Ensifer canadensis</name>
    <dbReference type="NCBI Taxonomy" id="555315"/>
    <lineage>
        <taxon>Bacteria</taxon>
        <taxon>Pseudomonadati</taxon>
        <taxon>Pseudomonadota</taxon>
        <taxon>Alphaproteobacteria</taxon>
        <taxon>Hyphomicrobiales</taxon>
        <taxon>Rhizobiaceae</taxon>
        <taxon>Sinorhizobium/Ensifer group</taxon>
        <taxon>Ensifer</taxon>
    </lineage>
</organism>
<feature type="transmembrane region" description="Helical" evidence="8">
    <location>
        <begin position="80"/>
        <end position="100"/>
    </location>
</feature>
<comment type="similarity">
    <text evidence="2">Belongs to the binding-protein-dependent transport system permease family. CysTW subfamily.</text>
</comment>
<dbReference type="Gene3D" id="1.10.3720.10">
    <property type="entry name" value="MetI-like"/>
    <property type="match status" value="2"/>
</dbReference>
<protein>
    <recommendedName>
        <fullName evidence="9">ABC transmembrane type-1 domain-containing protein</fullName>
    </recommendedName>
</protein>
<feature type="transmembrane region" description="Helical" evidence="8">
    <location>
        <begin position="26"/>
        <end position="45"/>
    </location>
</feature>
<evidence type="ECO:0000256" key="6">
    <source>
        <dbReference type="ARBA" id="ARBA00022989"/>
    </source>
</evidence>
<feature type="transmembrane region" description="Helical" evidence="8">
    <location>
        <begin position="313"/>
        <end position="335"/>
    </location>
</feature>
<keyword evidence="5 8" id="KW-0812">Transmembrane</keyword>
<evidence type="ECO:0000256" key="2">
    <source>
        <dbReference type="ARBA" id="ARBA00007069"/>
    </source>
</evidence>
<feature type="transmembrane region" description="Helical" evidence="8">
    <location>
        <begin position="234"/>
        <end position="253"/>
    </location>
</feature>
<dbReference type="GO" id="GO:0005886">
    <property type="term" value="C:plasma membrane"/>
    <property type="evidence" value="ECO:0007669"/>
    <property type="project" value="UniProtKB-SubCell"/>
</dbReference>